<dbReference type="InterPro" id="IPR056447">
    <property type="entry name" value="REV3_N"/>
</dbReference>
<dbReference type="InterPro" id="IPR023211">
    <property type="entry name" value="DNA_pol_palm_dom_sf"/>
</dbReference>
<feature type="region of interest" description="Disordered" evidence="20">
    <location>
        <begin position="488"/>
        <end position="518"/>
    </location>
</feature>
<dbReference type="SUPFAM" id="SSF53098">
    <property type="entry name" value="Ribonuclease H-like"/>
    <property type="match status" value="1"/>
</dbReference>
<feature type="region of interest" description="Disordered" evidence="20">
    <location>
        <begin position="2369"/>
        <end position="2604"/>
    </location>
</feature>
<evidence type="ECO:0000256" key="1">
    <source>
        <dbReference type="ARBA" id="ARBA00001966"/>
    </source>
</evidence>
<dbReference type="GO" id="GO:0000724">
    <property type="term" value="P:double-strand break repair via homologous recombination"/>
    <property type="evidence" value="ECO:0007669"/>
    <property type="project" value="TreeGrafter"/>
</dbReference>
<dbReference type="FunFam" id="1.10.287.690:FF:000002">
    <property type="entry name" value="DNA polymerase zeta"/>
    <property type="match status" value="1"/>
</dbReference>
<feature type="compositionally biased region" description="Polar residues" evidence="20">
    <location>
        <begin position="2406"/>
        <end position="2419"/>
    </location>
</feature>
<evidence type="ECO:0000256" key="5">
    <source>
        <dbReference type="ARBA" id="ARBA00021589"/>
    </source>
</evidence>
<dbReference type="FunFam" id="3.30.342.10:FF:000018">
    <property type="entry name" value="DNA polymerase"/>
    <property type="match status" value="1"/>
</dbReference>
<feature type="region of interest" description="Disordered" evidence="20">
    <location>
        <begin position="845"/>
        <end position="871"/>
    </location>
</feature>
<dbReference type="InterPro" id="IPR017964">
    <property type="entry name" value="DNA-dir_DNA_pol_B_CS"/>
</dbReference>
<feature type="region of interest" description="Disordered" evidence="20">
    <location>
        <begin position="2281"/>
        <end position="2335"/>
    </location>
</feature>
<comment type="cofactor">
    <cofactor evidence="1">
        <name>[4Fe-4S] cluster</name>
        <dbReference type="ChEBI" id="CHEBI:49883"/>
    </cofactor>
</comment>
<dbReference type="Pfam" id="PF14260">
    <property type="entry name" value="zf-C4pol"/>
    <property type="match status" value="1"/>
</dbReference>
<dbReference type="SUPFAM" id="SSF75304">
    <property type="entry name" value="Amidase signature (AS) enzymes"/>
    <property type="match status" value="1"/>
</dbReference>
<dbReference type="EMBL" id="JAAMPI010000109">
    <property type="protein sequence ID" value="KAF4635616.1"/>
    <property type="molecule type" value="Genomic_DNA"/>
</dbReference>
<keyword evidence="8" id="KW-0548">Nucleotidyltransferase</keyword>
<dbReference type="GO" id="GO:0016020">
    <property type="term" value="C:membrane"/>
    <property type="evidence" value="ECO:0007669"/>
    <property type="project" value="UniProtKB-SubCell"/>
</dbReference>
<dbReference type="CDD" id="cd21675">
    <property type="entry name" value="SMP_TEX2"/>
    <property type="match status" value="1"/>
</dbReference>
<evidence type="ECO:0000256" key="18">
    <source>
        <dbReference type="ARBA" id="ARBA00023204"/>
    </source>
</evidence>
<evidence type="ECO:0000256" key="2">
    <source>
        <dbReference type="ARBA" id="ARBA00004370"/>
    </source>
</evidence>
<evidence type="ECO:0000256" key="20">
    <source>
        <dbReference type="SAM" id="MobiDB-lite"/>
    </source>
</evidence>
<dbReference type="PRINTS" id="PR00106">
    <property type="entry name" value="DNAPOLB"/>
</dbReference>
<dbReference type="Gene3D" id="3.90.1300.10">
    <property type="entry name" value="Amidase signature (AS) domain"/>
    <property type="match status" value="1"/>
</dbReference>
<feature type="domain" description="SMP-LTD" evidence="22">
    <location>
        <begin position="2028"/>
        <end position="2216"/>
    </location>
</feature>
<keyword evidence="21" id="KW-0812">Transmembrane</keyword>
<dbReference type="Pfam" id="PF15413">
    <property type="entry name" value="PH_11"/>
    <property type="match status" value="1"/>
</dbReference>
<evidence type="ECO:0000256" key="6">
    <source>
        <dbReference type="ARBA" id="ARBA00022448"/>
    </source>
</evidence>
<keyword evidence="16" id="KW-0446">Lipid-binding</keyword>
<evidence type="ECO:0000259" key="22">
    <source>
        <dbReference type="PROSITE" id="PS51847"/>
    </source>
</evidence>
<comment type="catalytic activity">
    <reaction evidence="19">
        <text>DNA(n) + a 2'-deoxyribonucleoside 5'-triphosphate = DNA(n+1) + diphosphate</text>
        <dbReference type="Rhea" id="RHEA:22508"/>
        <dbReference type="Rhea" id="RHEA-COMP:17339"/>
        <dbReference type="Rhea" id="RHEA-COMP:17340"/>
        <dbReference type="ChEBI" id="CHEBI:33019"/>
        <dbReference type="ChEBI" id="CHEBI:61560"/>
        <dbReference type="ChEBI" id="CHEBI:173112"/>
        <dbReference type="EC" id="2.7.7.7"/>
    </reaction>
</comment>
<feature type="compositionally biased region" description="Basic and acidic residues" evidence="20">
    <location>
        <begin position="2642"/>
        <end position="2655"/>
    </location>
</feature>
<feature type="compositionally biased region" description="Basic and acidic residues" evidence="20">
    <location>
        <begin position="2564"/>
        <end position="2574"/>
    </location>
</feature>
<keyword evidence="13" id="KW-0408">Iron</keyword>
<evidence type="ECO:0000256" key="9">
    <source>
        <dbReference type="ARBA" id="ARBA00022723"/>
    </source>
</evidence>
<evidence type="ECO:0000256" key="19">
    <source>
        <dbReference type="ARBA" id="ARBA00049244"/>
    </source>
</evidence>
<evidence type="ECO:0000256" key="14">
    <source>
        <dbReference type="ARBA" id="ARBA00023014"/>
    </source>
</evidence>
<evidence type="ECO:0000256" key="8">
    <source>
        <dbReference type="ARBA" id="ARBA00022695"/>
    </source>
</evidence>
<dbReference type="PANTHER" id="PTHR45812:SF1">
    <property type="entry name" value="DNA POLYMERASE ZETA CATALYTIC SUBUNIT"/>
    <property type="match status" value="1"/>
</dbReference>
<keyword evidence="17 21" id="KW-0472">Membrane</keyword>
<feature type="compositionally biased region" description="Polar residues" evidence="20">
    <location>
        <begin position="2326"/>
        <end position="2335"/>
    </location>
</feature>
<dbReference type="InterPro" id="IPR025687">
    <property type="entry name" value="Znf-C4pol"/>
</dbReference>
<dbReference type="CDD" id="cd05534">
    <property type="entry name" value="POLBc_zeta"/>
    <property type="match status" value="1"/>
</dbReference>
<dbReference type="GO" id="GO:0042276">
    <property type="term" value="P:error-prone translesion synthesis"/>
    <property type="evidence" value="ECO:0007669"/>
    <property type="project" value="TreeGrafter"/>
</dbReference>
<feature type="compositionally biased region" description="Low complexity" evidence="20">
    <location>
        <begin position="2482"/>
        <end position="2492"/>
    </location>
</feature>
<keyword evidence="15" id="KW-0445">Lipid transport</keyword>
<evidence type="ECO:0000256" key="4">
    <source>
        <dbReference type="ARBA" id="ARBA00012417"/>
    </source>
</evidence>
<evidence type="ECO:0000256" key="7">
    <source>
        <dbReference type="ARBA" id="ARBA00022679"/>
    </source>
</evidence>
<keyword evidence="24" id="KW-1185">Reference proteome</keyword>
<organism evidence="23 24">
    <name type="scientific">Cudoniella acicularis</name>
    <dbReference type="NCBI Taxonomy" id="354080"/>
    <lineage>
        <taxon>Eukaryota</taxon>
        <taxon>Fungi</taxon>
        <taxon>Dikarya</taxon>
        <taxon>Ascomycota</taxon>
        <taxon>Pezizomycotina</taxon>
        <taxon>Leotiomycetes</taxon>
        <taxon>Helotiales</taxon>
        <taxon>Tricladiaceae</taxon>
        <taxon>Cudoniella</taxon>
    </lineage>
</organism>
<feature type="compositionally biased region" description="Basic and acidic residues" evidence="20">
    <location>
        <begin position="499"/>
        <end position="515"/>
    </location>
</feature>
<evidence type="ECO:0000256" key="13">
    <source>
        <dbReference type="ARBA" id="ARBA00023004"/>
    </source>
</evidence>
<feature type="compositionally biased region" description="Pro residues" evidence="20">
    <location>
        <begin position="2528"/>
        <end position="2538"/>
    </location>
</feature>
<dbReference type="InterPro" id="IPR006172">
    <property type="entry name" value="DNA-dir_DNA_pol_B"/>
</dbReference>
<dbReference type="SMART" id="SM00486">
    <property type="entry name" value="POLBc"/>
    <property type="match status" value="1"/>
</dbReference>
<keyword evidence="14" id="KW-0411">Iron-sulfur</keyword>
<dbReference type="Gene3D" id="1.10.132.60">
    <property type="entry name" value="DNA polymerase family B, C-terminal domain"/>
    <property type="match status" value="1"/>
</dbReference>
<comment type="subcellular location">
    <subcellularLocation>
        <location evidence="2">Membrane</location>
    </subcellularLocation>
</comment>
<evidence type="ECO:0000256" key="3">
    <source>
        <dbReference type="ARBA" id="ARBA00005755"/>
    </source>
</evidence>
<dbReference type="Pfam" id="PF03104">
    <property type="entry name" value="DNA_pol_B_exo1"/>
    <property type="match status" value="1"/>
</dbReference>
<comment type="similarity">
    <text evidence="3">Belongs to the DNA polymerase type-B family.</text>
</comment>
<keyword evidence="10" id="KW-0227">DNA damage</keyword>
<feature type="compositionally biased region" description="Polar residues" evidence="20">
    <location>
        <begin position="552"/>
        <end position="564"/>
    </location>
</feature>
<keyword evidence="21" id="KW-1133">Transmembrane helix</keyword>
<dbReference type="InterPro" id="IPR006134">
    <property type="entry name" value="DNA-dir_DNA_pol_B_multi_dom"/>
</dbReference>
<dbReference type="InterPro" id="IPR030559">
    <property type="entry name" value="PolZ_Rev3"/>
</dbReference>
<dbReference type="GO" id="GO:0046872">
    <property type="term" value="F:metal ion binding"/>
    <property type="evidence" value="ECO:0007669"/>
    <property type="project" value="UniProtKB-KW"/>
</dbReference>
<dbReference type="GO" id="GO:0000166">
    <property type="term" value="F:nucleotide binding"/>
    <property type="evidence" value="ECO:0007669"/>
    <property type="project" value="InterPro"/>
</dbReference>
<evidence type="ECO:0000256" key="12">
    <source>
        <dbReference type="ARBA" id="ARBA00022932"/>
    </source>
</evidence>
<dbReference type="InterPro" id="IPR031468">
    <property type="entry name" value="SMP_LBD"/>
</dbReference>
<dbReference type="InterPro" id="IPR023631">
    <property type="entry name" value="Amidase_dom"/>
</dbReference>
<protein>
    <recommendedName>
        <fullName evidence="5">DNA polymerase zeta catalytic subunit</fullName>
        <ecNumber evidence="4">2.7.7.7</ecNumber>
    </recommendedName>
</protein>
<dbReference type="GO" id="GO:0008289">
    <property type="term" value="F:lipid binding"/>
    <property type="evidence" value="ECO:0007669"/>
    <property type="project" value="UniProtKB-KW"/>
</dbReference>
<dbReference type="Pfam" id="PF24055">
    <property type="entry name" value="POL3_N"/>
    <property type="match status" value="1"/>
</dbReference>
<feature type="region of interest" description="Disordered" evidence="20">
    <location>
        <begin position="607"/>
        <end position="666"/>
    </location>
</feature>
<evidence type="ECO:0000256" key="10">
    <source>
        <dbReference type="ARBA" id="ARBA00022763"/>
    </source>
</evidence>
<evidence type="ECO:0000256" key="16">
    <source>
        <dbReference type="ARBA" id="ARBA00023121"/>
    </source>
</evidence>
<feature type="region of interest" description="Disordered" evidence="20">
    <location>
        <begin position="432"/>
        <end position="469"/>
    </location>
</feature>
<dbReference type="Pfam" id="PF00136">
    <property type="entry name" value="DNA_pol_B"/>
    <property type="match status" value="2"/>
</dbReference>
<evidence type="ECO:0000256" key="21">
    <source>
        <dbReference type="SAM" id="Phobius"/>
    </source>
</evidence>
<dbReference type="Pfam" id="PF01425">
    <property type="entry name" value="Amidase"/>
    <property type="match status" value="1"/>
</dbReference>
<keyword evidence="18" id="KW-0234">DNA repair</keyword>
<dbReference type="GO" id="GO:0006869">
    <property type="term" value="P:lipid transport"/>
    <property type="evidence" value="ECO:0007669"/>
    <property type="project" value="UniProtKB-KW"/>
</dbReference>
<feature type="region of interest" description="Disordered" evidence="20">
    <location>
        <begin position="2636"/>
        <end position="2684"/>
    </location>
</feature>
<dbReference type="InterPro" id="IPR042087">
    <property type="entry name" value="DNA_pol_B_thumb"/>
</dbReference>
<evidence type="ECO:0000256" key="11">
    <source>
        <dbReference type="ARBA" id="ARBA00022833"/>
    </source>
</evidence>
<dbReference type="PANTHER" id="PTHR45812">
    <property type="entry name" value="DNA POLYMERASE ZETA CATALYTIC SUBUNIT"/>
    <property type="match status" value="1"/>
</dbReference>
<dbReference type="Proteomes" id="UP000566819">
    <property type="component" value="Unassembled WGS sequence"/>
</dbReference>
<dbReference type="GO" id="GO:0003887">
    <property type="term" value="F:DNA-directed DNA polymerase activity"/>
    <property type="evidence" value="ECO:0007669"/>
    <property type="project" value="UniProtKB-KW"/>
</dbReference>
<dbReference type="SUPFAM" id="SSF56672">
    <property type="entry name" value="DNA/RNA polymerases"/>
    <property type="match status" value="1"/>
</dbReference>
<dbReference type="EC" id="2.7.7.7" evidence="4"/>
<feature type="region of interest" description="Disordered" evidence="20">
    <location>
        <begin position="671"/>
        <end position="690"/>
    </location>
</feature>
<dbReference type="Gene3D" id="3.90.1600.10">
    <property type="entry name" value="Palm domain of DNA polymerase"/>
    <property type="match status" value="1"/>
</dbReference>
<dbReference type="InterPro" id="IPR043502">
    <property type="entry name" value="DNA/RNA_pol_sf"/>
</dbReference>
<evidence type="ECO:0000256" key="17">
    <source>
        <dbReference type="ARBA" id="ARBA00023136"/>
    </source>
</evidence>
<dbReference type="InterPro" id="IPR012337">
    <property type="entry name" value="RNaseH-like_sf"/>
</dbReference>
<keyword evidence="12" id="KW-0239">DNA-directed DNA polymerase</keyword>
<dbReference type="Gene3D" id="3.30.342.10">
    <property type="entry name" value="DNA Polymerase, chain B, domain 1"/>
    <property type="match status" value="1"/>
</dbReference>
<comment type="caution">
    <text evidence="23">The sequence shown here is derived from an EMBL/GenBank/DDBJ whole genome shotgun (WGS) entry which is preliminary data.</text>
</comment>
<dbReference type="FunFam" id="3.30.420.10:FF:000024">
    <property type="entry name" value="DNA polymerase zeta catalytic subunit"/>
    <property type="match status" value="1"/>
</dbReference>
<dbReference type="GO" id="GO:0016035">
    <property type="term" value="C:zeta DNA polymerase complex"/>
    <property type="evidence" value="ECO:0007669"/>
    <property type="project" value="InterPro"/>
</dbReference>
<dbReference type="PROSITE" id="PS51847">
    <property type="entry name" value="SMP"/>
    <property type="match status" value="1"/>
</dbReference>
<keyword evidence="7" id="KW-0808">Transferase</keyword>
<dbReference type="Gene3D" id="1.10.287.690">
    <property type="entry name" value="Helix hairpin bin"/>
    <property type="match status" value="1"/>
</dbReference>
<dbReference type="InterPro" id="IPR036397">
    <property type="entry name" value="RNaseH_sf"/>
</dbReference>
<reference evidence="23 24" key="1">
    <citation type="submission" date="2020-03" db="EMBL/GenBank/DDBJ databases">
        <title>Draft Genome Sequence of Cudoniella acicularis.</title>
        <authorList>
            <person name="Buettner E."/>
            <person name="Kellner H."/>
        </authorList>
    </citation>
    <scope>NUCLEOTIDE SEQUENCE [LARGE SCALE GENOMIC DNA]</scope>
    <source>
        <strain evidence="23 24">DSM 108380</strain>
    </source>
</reference>
<feature type="compositionally biased region" description="Polar residues" evidence="20">
    <location>
        <begin position="632"/>
        <end position="649"/>
    </location>
</feature>
<feature type="compositionally biased region" description="Basic and acidic residues" evidence="20">
    <location>
        <begin position="432"/>
        <end position="446"/>
    </location>
</feature>
<keyword evidence="6" id="KW-0813">Transport</keyword>
<dbReference type="GO" id="GO:0005634">
    <property type="term" value="C:nucleus"/>
    <property type="evidence" value="ECO:0007669"/>
    <property type="project" value="TreeGrafter"/>
</dbReference>
<dbReference type="OrthoDB" id="2414538at2759"/>
<feature type="compositionally biased region" description="Basic and acidic residues" evidence="20">
    <location>
        <begin position="2589"/>
        <end position="2601"/>
    </location>
</feature>
<dbReference type="InterPro" id="IPR036928">
    <property type="entry name" value="AS_sf"/>
</dbReference>
<feature type="compositionally biased region" description="Basic and acidic residues" evidence="20">
    <location>
        <begin position="2501"/>
        <end position="2518"/>
    </location>
</feature>
<feature type="compositionally biased region" description="Low complexity" evidence="20">
    <location>
        <begin position="2298"/>
        <end position="2314"/>
    </location>
</feature>
<dbReference type="InterPro" id="IPR056435">
    <property type="entry name" value="DPOD/Z_N"/>
</dbReference>
<dbReference type="Gene3D" id="3.30.420.10">
    <property type="entry name" value="Ribonuclease H-like superfamily/Ribonuclease H"/>
    <property type="match status" value="1"/>
</dbReference>
<proteinExistence type="inferred from homology"/>
<dbReference type="InterPro" id="IPR006133">
    <property type="entry name" value="DNA-dir_DNA_pol_B_exonuc"/>
</dbReference>
<evidence type="ECO:0000313" key="23">
    <source>
        <dbReference type="EMBL" id="KAF4635616.1"/>
    </source>
</evidence>
<sequence>MELFRVRLNCIDNYQSTPTKFDPILRNNISPSQLDKEPQVPVIRVFGATETGQKVCAHIHGAFPYLYIEYTGSLVPGDVGAYIHRLHLSIDYALAMSYRRNVYDGKAKFVARVTLVKGIPFYGFHVGYRYYLKIYMLNPMVMTRLGDLLRQGVVMKKVFQPYEAHLQYLLQWMTDYNLYGCGYIDCRKAVFRSPLPQYEELQNPAHLWHDRSVPAELVTRESELPRVSHCSIEVDICVQDILNRDEIKSRSLHHDFIERLNPLPPDQKLVHSMAGLWKDETRRRKSRMSNLDPGSSPFPAEVMISMSADPRSSQSGGWIHEEEYKEMITALIVDEKNKSDGTKISFNTFVKPTPFDSITKTCLEAVEDLYPENLGRALGLASGIVANGDSYDINDEEGRGVDENQILTFNAANEDDDFPYESDEEIMREIELSQRKKGDQVEEKYLESQNVGKAEHDIDDESHPGGSQYLAQFLDPADKTYILNTVEDTEESAASRNETVSRHADPKPARSDDNLGTKIPGAVLSMFEAPPKRSLSPAVANDSSVKRRKLSRSNSSDLNPQPNNGEGDGSLILPASKENDRELKSRKRKLPTVNGSSVAKVVLETTKSSQESLKEDQKPMPLNFPVVKDPQEPSTVIRLSQKSTSQLSPPDNKKHVSFDSSAAAPAIPHERSRFSNSATQPNDLPGLSPNLALNKDMRVNFRGLERKDNFLLLPELPPSRDFVMSTLQDFQLPSVIYQDAYYSNEEDVPERAREWAGREFKLESSTVPFLPEFDASGSSDATFGMKPPTIPDKVKEERNYQRKRLACSLRSWMIADPPPTFAEVDRWSREQVSARIAGTAIRIPNQQQGQSPRAKGKLSQIDGPTQKNKHGFKYTQNQKTTSVKHEAQYMSTMSLEIHVNTRGNFVPNPEEDEVQCLFWCLQSDDERLERNGNIDGAHLGIVALSEDGSMAQKIAKQVPIEVQEEDTELDLMIRMVEIVRTRDPDILTGYEVHGGSWGYLIERARLKYDYNLCDEFSCMKSQSHGRFGKENDEWGFNNTSTIRVTGRHMINIWRAMRGELNLLQYTMENVVFHLLHRRIPHFTWADLTKWYTNEKPRDLAKVINHYISRVQLDLEILEENELIPRTSEQARLLGIDFFSVFSRGSQFKVESLMFRIAKPENFMLVSPSRKQVGGQNALECLPLVMEPQSAFYNGPLLVLDFQSLYPSVMIAYNYCYSTFLGRIIHWRGTNKMGFTEFKRQQRLLELLKDHINISPNGMMYTKPEIRKSLLAKMLGEILETRVMVKSGMKVDKDDKTLQRLLNNRQLALKLIANVTYGYTSASFSGRMPCSEIADSIVQTGRETLEKAIALIHSVKRWGAEVVYGDTDSLFVYLKGRTKDQAFNIGEEIAKTVTNMNPRPIKLKFEKVYLPCVLLAKKRYVGFKYEHRSQSEPDFDAKGIETVRRDGTPAEQKIEEKALKILFRTADLSQVKAYFQKQCEKIMKGSDPPPPGALISTKRMLEDARTEPQYGERVPYVVITGAPGARLIDRCVAPEELLKNDHSELDAEYYISKNLIPPLERIFNLVGANVRNWYDEMPKYQRVRKVDANLQLQGQSKELAISKKTLESYMKSSSCLVCKEKLELEGPICPKCLADKPRSLLSLRTRLNSAEKKYLDLQKICQGCSGISPIDEVTCDSKDCPVFYTRTRQKARLKTEKAIAEPVMKELSNSIVDMADLECIVLGVCVGMEWGNNIGAWLENRIRNTQLGNAILLLSLSLSQTHPINAIMGSLVGFLFIYILGGFTFIPLVLIAVLLHAYITFPIHQDTAYREPNTDSIVQPGDDIDAIKRAQKTLGEKFQPRTGHEPDVAAGYFAVCREYIPGGVNGKPPERTTPIGSTTVSAASPSVYQSMYRSIFERKQNTSPLDNKGNGRPQKRGGNVFYVVLRHGHLMLFDDDEQLEVRHVVSLAHHNVSVYSGGDITPEGELFIKRNALCLSRRTDVGELTPDGKASKPFYLFSENCSEKEDFYFALLRNQERRPDAENNPPSPLQYDVKDIITLVISGLYKAPEVENFIRSKITKKISRVKTPSFLSKISLRNIDTGSAAPVITNPRLKELTVDGEMVVEADVRYTGNFRIEVAATARIELGSRFKAREVNLLLAVVVKRAEGHMMLRIKPPPSNRFWITFSTMPKIDMTIEPIVSSRQITYTLILRQIENRIKEVVAESLVFPNWDDSPFYQTETQLWRGGIWADGRVASQSQDLETAASQNGDVDEVEQLEGEESIMALPQMEKSMSMPAIDASVPNTAHQRKGAKSVLDLSSTKSSGASSSVETKTSTPEKPRVLRSGSFASASSPIVGTDSINADAIKSSTPPEHSHAVAAMAAISALSQNNSPVQTPVGSPAKSTRVEKSGSQSSVSSRESLHLNSGSQNELTPQASIATSDIDRSIHSSPYPPSPASASITSFKSENQTPKSLGSFSWDRRQDTASSSGSSTPSEVKRLSLAAVTSAAATTAKKWGWNIQRHGDQKLDGSAEDFEKHSRPLVMGRGQPLPPPGVPLPPPDKKTKTAPIPVPKRKPIAPPSLPQRHKDEIKEPTPRHTLPPPPLPKRRSRDQAQDSHEHTDDGLFVVAAPALDSEPTTPMSESMPTYIRPWVEDAEVDAEEAKEEKANPPIKERNVSPEPPRLPKRRLPPRVLSSSPEEDSHKLPSWIAAQEEEARAKTVLVDEDAGTYINIFWKTLFCSSGSKTVSSISPVRGVRSASLFIPPSITAMAVGSYQEASIPSHEPPTLTKCVDNAHRVSSADAVKLAAESGIIPPLAHEAEWAEVLNGLDDSARAVLALDNYRSIIDLEKYPRADIHVPIDTVRGGWALKMNLKCTAGAVNMSIGCDQGGSIRMPASFCGIVSIKPTWGFVLYTGVIGLDASIDQIGPMAANVQDCALLLEVIAGSDGLDDLDDCS</sequence>
<feature type="compositionally biased region" description="Polar residues" evidence="20">
    <location>
        <begin position="2443"/>
        <end position="2455"/>
    </location>
</feature>
<name>A0A8H4RV05_9HELO</name>
<keyword evidence="11" id="KW-0862">Zinc</keyword>
<feature type="transmembrane region" description="Helical" evidence="21">
    <location>
        <begin position="1774"/>
        <end position="1798"/>
    </location>
</feature>
<keyword evidence="9" id="KW-0479">Metal-binding</keyword>
<dbReference type="Pfam" id="PF24065">
    <property type="entry name" value="REV3_N"/>
    <property type="match status" value="1"/>
</dbReference>
<dbReference type="GO" id="GO:0051536">
    <property type="term" value="F:iron-sulfur cluster binding"/>
    <property type="evidence" value="ECO:0007669"/>
    <property type="project" value="UniProtKB-KW"/>
</dbReference>
<feature type="compositionally biased region" description="Low complexity" evidence="20">
    <location>
        <begin position="2389"/>
        <end position="2405"/>
    </location>
</feature>
<feature type="region of interest" description="Disordered" evidence="20">
    <location>
        <begin position="531"/>
        <end position="575"/>
    </location>
</feature>
<evidence type="ECO:0000256" key="15">
    <source>
        <dbReference type="ARBA" id="ARBA00023055"/>
    </source>
</evidence>
<dbReference type="CDD" id="cd05778">
    <property type="entry name" value="DNA_polB_zeta_exo"/>
    <property type="match status" value="1"/>
</dbReference>
<gene>
    <name evidence="23" type="ORF">G7Y89_g2478</name>
</gene>
<dbReference type="GO" id="GO:0003677">
    <property type="term" value="F:DNA binding"/>
    <property type="evidence" value="ECO:0007669"/>
    <property type="project" value="InterPro"/>
</dbReference>
<dbReference type="PROSITE" id="PS00116">
    <property type="entry name" value="DNA_POLYMERASE_B"/>
    <property type="match status" value="1"/>
</dbReference>
<accession>A0A8H4RV05</accession>
<evidence type="ECO:0000313" key="24">
    <source>
        <dbReference type="Proteomes" id="UP000566819"/>
    </source>
</evidence>